<comment type="caution">
    <text evidence="3">The sequence shown here is derived from an EMBL/GenBank/DDBJ whole genome shotgun (WGS) entry which is preliminary data.</text>
</comment>
<dbReference type="PANTHER" id="PTHR34961">
    <property type="entry name" value="TRANSMEMBRANE PROTEIN"/>
    <property type="match status" value="1"/>
</dbReference>
<dbReference type="InterPro" id="IPR049306">
    <property type="entry name" value="GLV1-2"/>
</dbReference>
<evidence type="ECO:0000313" key="3">
    <source>
        <dbReference type="EMBL" id="KAK1381793.1"/>
    </source>
</evidence>
<feature type="signal peptide" evidence="2">
    <location>
        <begin position="1"/>
        <end position="21"/>
    </location>
</feature>
<feature type="compositionally biased region" description="Acidic residues" evidence="1">
    <location>
        <begin position="127"/>
        <end position="141"/>
    </location>
</feature>
<accession>A0AAD8ICB1</accession>
<feature type="region of interest" description="Disordered" evidence="1">
    <location>
        <begin position="56"/>
        <end position="82"/>
    </location>
</feature>
<evidence type="ECO:0000256" key="2">
    <source>
        <dbReference type="SAM" id="SignalP"/>
    </source>
</evidence>
<feature type="chain" id="PRO_5042234129" evidence="2">
    <location>
        <begin position="22"/>
        <end position="162"/>
    </location>
</feature>
<dbReference type="Pfam" id="PF21529">
    <property type="entry name" value="GLV1-2"/>
    <property type="match status" value="1"/>
</dbReference>
<keyword evidence="2" id="KW-0732">Signal</keyword>
<dbReference type="AlphaFoldDB" id="A0AAD8ICB1"/>
<proteinExistence type="predicted"/>
<gene>
    <name evidence="3" type="ORF">POM88_019528</name>
</gene>
<protein>
    <submittedName>
        <fullName evidence="3">Uncharacterized protein</fullName>
    </submittedName>
</protein>
<dbReference type="PANTHER" id="PTHR34961:SF7">
    <property type="entry name" value="TRANSMEMBRANE PROTEIN"/>
    <property type="match status" value="1"/>
</dbReference>
<reference evidence="3" key="1">
    <citation type="submission" date="2023-02" db="EMBL/GenBank/DDBJ databases">
        <title>Genome of toxic invasive species Heracleum sosnowskyi carries increased number of genes despite the absence of recent whole-genome duplications.</title>
        <authorList>
            <person name="Schelkunov M."/>
            <person name="Shtratnikova V."/>
            <person name="Makarenko M."/>
            <person name="Klepikova A."/>
            <person name="Omelchenko D."/>
            <person name="Novikova G."/>
            <person name="Obukhova E."/>
            <person name="Bogdanov V."/>
            <person name="Penin A."/>
            <person name="Logacheva M."/>
        </authorList>
    </citation>
    <scope>NUCLEOTIDE SEQUENCE</scope>
    <source>
        <strain evidence="3">Hsosn_3</strain>
        <tissue evidence="3">Leaf</tissue>
    </source>
</reference>
<dbReference type="InterPro" id="IPR053313">
    <property type="entry name" value="RGF"/>
</dbReference>
<evidence type="ECO:0000313" key="4">
    <source>
        <dbReference type="Proteomes" id="UP001237642"/>
    </source>
</evidence>
<sequence>MSKLITFVLLVFLVSLHACNARHLSLTHETIEKKSHVLRKDVHSRKLLSSFILTHSEPRLPQTQEEHSSSTGADELTDTVMGKESATVVLKKDEKTGGEVVISYSGETTQREKWRQARSTLESSRDEVEETANSEENDTIDDVVAMDYAKPHRKPPIHNRKL</sequence>
<keyword evidence="4" id="KW-1185">Reference proteome</keyword>
<feature type="region of interest" description="Disordered" evidence="1">
    <location>
        <begin position="103"/>
        <end position="142"/>
    </location>
</feature>
<reference evidence="3" key="2">
    <citation type="submission" date="2023-05" db="EMBL/GenBank/DDBJ databases">
        <authorList>
            <person name="Schelkunov M.I."/>
        </authorList>
    </citation>
    <scope>NUCLEOTIDE SEQUENCE</scope>
    <source>
        <strain evidence="3">Hsosn_3</strain>
        <tissue evidence="3">Leaf</tissue>
    </source>
</reference>
<dbReference type="Proteomes" id="UP001237642">
    <property type="component" value="Unassembled WGS sequence"/>
</dbReference>
<evidence type="ECO:0000256" key="1">
    <source>
        <dbReference type="SAM" id="MobiDB-lite"/>
    </source>
</evidence>
<name>A0AAD8ICB1_9APIA</name>
<dbReference type="EMBL" id="JAUIZM010000005">
    <property type="protein sequence ID" value="KAK1381793.1"/>
    <property type="molecule type" value="Genomic_DNA"/>
</dbReference>
<organism evidence="3 4">
    <name type="scientific">Heracleum sosnowskyi</name>
    <dbReference type="NCBI Taxonomy" id="360622"/>
    <lineage>
        <taxon>Eukaryota</taxon>
        <taxon>Viridiplantae</taxon>
        <taxon>Streptophyta</taxon>
        <taxon>Embryophyta</taxon>
        <taxon>Tracheophyta</taxon>
        <taxon>Spermatophyta</taxon>
        <taxon>Magnoliopsida</taxon>
        <taxon>eudicotyledons</taxon>
        <taxon>Gunneridae</taxon>
        <taxon>Pentapetalae</taxon>
        <taxon>asterids</taxon>
        <taxon>campanulids</taxon>
        <taxon>Apiales</taxon>
        <taxon>Apiaceae</taxon>
        <taxon>Apioideae</taxon>
        <taxon>apioid superclade</taxon>
        <taxon>Tordylieae</taxon>
        <taxon>Tordyliinae</taxon>
        <taxon>Heracleum</taxon>
    </lineage>
</organism>